<accession>A0A975JE29</accession>
<feature type="signal peptide" evidence="1">
    <location>
        <begin position="1"/>
        <end position="21"/>
    </location>
</feature>
<dbReference type="RefSeq" id="WP_212704983.1">
    <property type="nucleotide sequence ID" value="NZ_CP073581.1"/>
</dbReference>
<name>A0A975JE29_9RHOB</name>
<proteinExistence type="predicted"/>
<dbReference type="InterPro" id="IPR019613">
    <property type="entry name" value="DUF4198"/>
</dbReference>
<evidence type="ECO:0000313" key="2">
    <source>
        <dbReference type="EMBL" id="QUJ76786.1"/>
    </source>
</evidence>
<dbReference type="EMBL" id="CP073581">
    <property type="protein sequence ID" value="QUJ76786.1"/>
    <property type="molecule type" value="Genomic_DNA"/>
</dbReference>
<reference evidence="2" key="1">
    <citation type="submission" date="2021-04" db="EMBL/GenBank/DDBJ databases">
        <title>Complete genome sequence for Sulfitobacter sp. strain JK7-1.</title>
        <authorList>
            <person name="Park S.-J."/>
        </authorList>
    </citation>
    <scope>NUCLEOTIDE SEQUENCE</scope>
    <source>
        <strain evidence="2">JK7-1</strain>
    </source>
</reference>
<gene>
    <name evidence="2" type="ORF">KDD17_01605</name>
</gene>
<keyword evidence="1" id="KW-0732">Signal</keyword>
<dbReference type="KEGG" id="sual:KDD17_01605"/>
<sequence>MPYRHLLAPLFVLLGLSAAQAHEVWIEPLEWQVEVGAQVQAHRINGEEFVGNKLPWNDRSTVLAEQRSGAQTTPLTGRLGDRPAFTAAQAEAGLMTLIYQSTYSTITYREYEKFAGFVTSKGYEQTLAAHAERDLPKSPIKEAYMRFAKSLVAVGDGAGEDTPRGLELELVALDNPYTHSGPDLRFQALYRDVPLAGNKVTVFVRGTDGTVAERSAVTSAEGIVAFAAEPGAAYLVDTVVLREPARALVIETKGAVWESLWASLTFRVPDAQ</sequence>
<dbReference type="Pfam" id="PF10670">
    <property type="entry name" value="DUF4198"/>
    <property type="match status" value="1"/>
</dbReference>
<dbReference type="AlphaFoldDB" id="A0A975JE29"/>
<dbReference type="Proteomes" id="UP000683291">
    <property type="component" value="Chromosome 1"/>
</dbReference>
<evidence type="ECO:0000256" key="1">
    <source>
        <dbReference type="SAM" id="SignalP"/>
    </source>
</evidence>
<protein>
    <submittedName>
        <fullName evidence="2">DUF4198 domain-containing protein</fullName>
    </submittedName>
</protein>
<feature type="chain" id="PRO_5038099601" evidence="1">
    <location>
        <begin position="22"/>
        <end position="272"/>
    </location>
</feature>
<evidence type="ECO:0000313" key="3">
    <source>
        <dbReference type="Proteomes" id="UP000683291"/>
    </source>
</evidence>
<organism evidence="2 3">
    <name type="scientific">Sulfitobacter albidus</name>
    <dbReference type="NCBI Taxonomy" id="2829501"/>
    <lineage>
        <taxon>Bacteria</taxon>
        <taxon>Pseudomonadati</taxon>
        <taxon>Pseudomonadota</taxon>
        <taxon>Alphaproteobacteria</taxon>
        <taxon>Rhodobacterales</taxon>
        <taxon>Roseobacteraceae</taxon>
        <taxon>Sulfitobacter</taxon>
    </lineage>
</organism>
<keyword evidence="3" id="KW-1185">Reference proteome</keyword>